<dbReference type="GO" id="GO:0070475">
    <property type="term" value="P:rRNA base methylation"/>
    <property type="evidence" value="ECO:0007669"/>
    <property type="project" value="InterPro"/>
</dbReference>
<dbReference type="AlphaFoldDB" id="A0AAV5FD84"/>
<protein>
    <recommendedName>
        <fullName evidence="1">25S rRNA (uridine-N(3))-methyltransferase BMT5-like domain-containing protein</fullName>
    </recommendedName>
</protein>
<sequence>MPTGVAQSAVGHATVVIGGAAGGKAPFKVIEKDSLPPVEESILLVGDGDFSFSLALTTAFHSGANLVAMSLDTYGSFDRSLSSPSGS</sequence>
<proteinExistence type="predicted"/>
<dbReference type="GO" id="GO:0070042">
    <property type="term" value="F:rRNA (uridine-N3-)-methyltransferase activity"/>
    <property type="evidence" value="ECO:0007669"/>
    <property type="project" value="InterPro"/>
</dbReference>
<accession>A0AAV5FD84</accession>
<feature type="domain" description="25S rRNA (uridine-N(3))-methyltransferase BMT5-like" evidence="1">
    <location>
        <begin position="43"/>
        <end position="79"/>
    </location>
</feature>
<evidence type="ECO:0000313" key="3">
    <source>
        <dbReference type="Proteomes" id="UP001054889"/>
    </source>
</evidence>
<dbReference type="EMBL" id="BQKI01000085">
    <property type="protein sequence ID" value="GJN33674.1"/>
    <property type="molecule type" value="Genomic_DNA"/>
</dbReference>
<dbReference type="Pfam" id="PF10354">
    <property type="entry name" value="BMT5-like"/>
    <property type="match status" value="1"/>
</dbReference>
<evidence type="ECO:0000313" key="2">
    <source>
        <dbReference type="EMBL" id="GJN33674.1"/>
    </source>
</evidence>
<dbReference type="InterPro" id="IPR019446">
    <property type="entry name" value="BMT5-like"/>
</dbReference>
<keyword evidence="3" id="KW-1185">Reference proteome</keyword>
<dbReference type="Proteomes" id="UP001054889">
    <property type="component" value="Unassembled WGS sequence"/>
</dbReference>
<reference evidence="2" key="2">
    <citation type="submission" date="2021-12" db="EMBL/GenBank/DDBJ databases">
        <title>Resequencing data analysis of finger millet.</title>
        <authorList>
            <person name="Hatakeyama M."/>
            <person name="Aluri S."/>
            <person name="Balachadran M.T."/>
            <person name="Sivarajan S.R."/>
            <person name="Poveda L."/>
            <person name="Shimizu-Inatsugi R."/>
            <person name="Schlapbach R."/>
            <person name="Sreeman S.M."/>
            <person name="Shimizu K.K."/>
        </authorList>
    </citation>
    <scope>NUCLEOTIDE SEQUENCE</scope>
</reference>
<gene>
    <name evidence="2" type="primary">gb22295</name>
    <name evidence="2" type="ORF">PR202_gb22295</name>
</gene>
<reference evidence="2" key="1">
    <citation type="journal article" date="2018" name="DNA Res.">
        <title>Multiple hybrid de novo genome assembly of finger millet, an orphan allotetraploid crop.</title>
        <authorList>
            <person name="Hatakeyama M."/>
            <person name="Aluri S."/>
            <person name="Balachadran M.T."/>
            <person name="Sivarajan S.R."/>
            <person name="Patrignani A."/>
            <person name="Gruter S."/>
            <person name="Poveda L."/>
            <person name="Shimizu-Inatsugi R."/>
            <person name="Baeten J."/>
            <person name="Francoijs K.J."/>
            <person name="Nataraja K.N."/>
            <person name="Reddy Y.A.N."/>
            <person name="Phadnis S."/>
            <person name="Ravikumar R.L."/>
            <person name="Schlapbach R."/>
            <person name="Sreeman S.M."/>
            <person name="Shimizu K.K."/>
        </authorList>
    </citation>
    <scope>NUCLEOTIDE SEQUENCE</scope>
</reference>
<evidence type="ECO:0000259" key="1">
    <source>
        <dbReference type="Pfam" id="PF10354"/>
    </source>
</evidence>
<name>A0AAV5FD84_ELECO</name>
<organism evidence="2 3">
    <name type="scientific">Eleusine coracana subsp. coracana</name>
    <dbReference type="NCBI Taxonomy" id="191504"/>
    <lineage>
        <taxon>Eukaryota</taxon>
        <taxon>Viridiplantae</taxon>
        <taxon>Streptophyta</taxon>
        <taxon>Embryophyta</taxon>
        <taxon>Tracheophyta</taxon>
        <taxon>Spermatophyta</taxon>
        <taxon>Magnoliopsida</taxon>
        <taxon>Liliopsida</taxon>
        <taxon>Poales</taxon>
        <taxon>Poaceae</taxon>
        <taxon>PACMAD clade</taxon>
        <taxon>Chloridoideae</taxon>
        <taxon>Cynodonteae</taxon>
        <taxon>Eleusininae</taxon>
        <taxon>Eleusine</taxon>
    </lineage>
</organism>
<comment type="caution">
    <text evidence="2">The sequence shown here is derived from an EMBL/GenBank/DDBJ whole genome shotgun (WGS) entry which is preliminary data.</text>
</comment>